<reference evidence="1 2" key="1">
    <citation type="submission" date="2014-04" db="EMBL/GenBank/DDBJ databases">
        <title>Aquimarina sp. 22II-S11-z7 Genome Sequencing.</title>
        <authorList>
            <person name="Lai Q."/>
        </authorList>
    </citation>
    <scope>NUCLEOTIDE SEQUENCE [LARGE SCALE GENOMIC DNA]</scope>
    <source>
        <strain evidence="1 2">22II-S11-z7</strain>
    </source>
</reference>
<protein>
    <submittedName>
        <fullName evidence="1">Uncharacterized protein</fullName>
    </submittedName>
</protein>
<evidence type="ECO:0000313" key="2">
    <source>
        <dbReference type="Proteomes" id="UP000023541"/>
    </source>
</evidence>
<dbReference type="OrthoDB" id="1154290at2"/>
<evidence type="ECO:0000313" key="1">
    <source>
        <dbReference type="EMBL" id="EZH71630.1"/>
    </source>
</evidence>
<dbReference type="AlphaFoldDB" id="A0A023BNI4"/>
<sequence>MDLGEVKIAVGINVDIIKGIVTHLYATEVIPSSFEFGDIQIQINEPTIEVREPATNNARIGLHITGEFKNGDSDASPFDIWMKLRPFVRSVSGSSPVAALSVDEVEEATPEDIGGLVGTFATGLIDDILQNMDIPIYNSLIGGIEGSVFEEDEIPNRSTWNTDFYLGATSQIEHVQVGFPPGQPQNPQVNNSTMLDTTPALIATLALPGESAQMPENHSIVPENTGIQIIISRDAMDTVLAKKAEEKVGESIEGATINAMQMSMHDLGIEISGEAEKSGATIEWDGVLLLFFRKFYNVKGSIRWHDGFVNVFTSGIDVDVDIPWYIKLLRAFLFVLGPIGWILDATLIAPKISEADEAPDLVRGAFREEVGEALRDMIGNVGGLSGEDEVPFMDFGQDSWVLNGHYTHSILAFSGLNRDEIDNVEHDVFEIEGAHGSSVGMINLASGYRLHPEELGRLLKKGIMEIPNVHGVEADYGFYVRTNPNDDTTDNLVDPLEIHTD</sequence>
<dbReference type="eggNOG" id="ENOG502ZKTT">
    <property type="taxonomic scope" value="Bacteria"/>
</dbReference>
<keyword evidence="2" id="KW-1185">Reference proteome</keyword>
<accession>A0A023BNI4</accession>
<gene>
    <name evidence="1" type="ORF">ATO12_06630</name>
</gene>
<dbReference type="RefSeq" id="WP_034247002.1">
    <property type="nucleotide sequence ID" value="NZ_AQRA01000013.1"/>
</dbReference>
<dbReference type="EMBL" id="AQRA01000013">
    <property type="protein sequence ID" value="EZH71630.1"/>
    <property type="molecule type" value="Genomic_DNA"/>
</dbReference>
<name>A0A023BNI4_9FLAO</name>
<proteinExistence type="predicted"/>
<dbReference type="Proteomes" id="UP000023541">
    <property type="component" value="Unassembled WGS sequence"/>
</dbReference>
<organism evidence="1 2">
    <name type="scientific">Aquimarina atlantica</name>
    <dbReference type="NCBI Taxonomy" id="1317122"/>
    <lineage>
        <taxon>Bacteria</taxon>
        <taxon>Pseudomonadati</taxon>
        <taxon>Bacteroidota</taxon>
        <taxon>Flavobacteriia</taxon>
        <taxon>Flavobacteriales</taxon>
        <taxon>Flavobacteriaceae</taxon>
        <taxon>Aquimarina</taxon>
    </lineage>
</organism>
<dbReference type="STRING" id="1317122.ATO12_06630"/>
<comment type="caution">
    <text evidence="1">The sequence shown here is derived from an EMBL/GenBank/DDBJ whole genome shotgun (WGS) entry which is preliminary data.</text>
</comment>